<accession>A0ABV6C3Q4</accession>
<dbReference type="EMBL" id="JBHLYQ010000090">
    <property type="protein sequence ID" value="MFC0082323.1"/>
    <property type="molecule type" value="Genomic_DNA"/>
</dbReference>
<evidence type="ECO:0000256" key="1">
    <source>
        <dbReference type="SAM" id="MobiDB-lite"/>
    </source>
</evidence>
<dbReference type="RefSeq" id="WP_248107718.1">
    <property type="nucleotide sequence ID" value="NZ_JAKHEX010000011.1"/>
</dbReference>
<name>A0ABV6C3Q4_9ACTN</name>
<dbReference type="Proteomes" id="UP001589788">
    <property type="component" value="Unassembled WGS sequence"/>
</dbReference>
<sequence>MSSLWTPDGERPVGQAPGPAPARPETGSPSRTQPGADHEALAELRRQLLATPAAVVVANHAYGLFELAALHLSATPPRLDEARLAVDALGGLVDAVADRLGDARESLVDALAQIRLAYVQIAGAHQAGAHQAGAHQTGAQQAGAGEVSRPEPS</sequence>
<evidence type="ECO:0008006" key="4">
    <source>
        <dbReference type="Google" id="ProtNLM"/>
    </source>
</evidence>
<protein>
    <recommendedName>
        <fullName evidence="4">DUF1844 domain-containing protein</fullName>
    </recommendedName>
</protein>
<proteinExistence type="predicted"/>
<keyword evidence="3" id="KW-1185">Reference proteome</keyword>
<feature type="compositionally biased region" description="Low complexity" evidence="1">
    <location>
        <begin position="130"/>
        <end position="145"/>
    </location>
</feature>
<evidence type="ECO:0000313" key="2">
    <source>
        <dbReference type="EMBL" id="MFC0082323.1"/>
    </source>
</evidence>
<gene>
    <name evidence="2" type="ORF">ACFFRE_09230</name>
</gene>
<comment type="caution">
    <text evidence="2">The sequence shown here is derived from an EMBL/GenBank/DDBJ whole genome shotgun (WGS) entry which is preliminary data.</text>
</comment>
<feature type="region of interest" description="Disordered" evidence="1">
    <location>
        <begin position="1"/>
        <end position="38"/>
    </location>
</feature>
<organism evidence="2 3">
    <name type="scientific">Aciditerrimonas ferrireducens</name>
    <dbReference type="NCBI Taxonomy" id="667306"/>
    <lineage>
        <taxon>Bacteria</taxon>
        <taxon>Bacillati</taxon>
        <taxon>Actinomycetota</taxon>
        <taxon>Acidimicrobiia</taxon>
        <taxon>Acidimicrobiales</taxon>
        <taxon>Acidimicrobiaceae</taxon>
        <taxon>Aciditerrimonas</taxon>
    </lineage>
</organism>
<reference evidence="2 3" key="1">
    <citation type="submission" date="2024-09" db="EMBL/GenBank/DDBJ databases">
        <authorList>
            <person name="Sun Q."/>
            <person name="Mori K."/>
        </authorList>
    </citation>
    <scope>NUCLEOTIDE SEQUENCE [LARGE SCALE GENOMIC DNA]</scope>
    <source>
        <strain evidence="2 3">JCM 15389</strain>
    </source>
</reference>
<evidence type="ECO:0000313" key="3">
    <source>
        <dbReference type="Proteomes" id="UP001589788"/>
    </source>
</evidence>
<feature type="region of interest" description="Disordered" evidence="1">
    <location>
        <begin position="130"/>
        <end position="153"/>
    </location>
</feature>